<organism evidence="6 7">
    <name type="scientific">Mariniplasma anaerobium</name>
    <dbReference type="NCBI Taxonomy" id="2735436"/>
    <lineage>
        <taxon>Bacteria</taxon>
        <taxon>Bacillati</taxon>
        <taxon>Mycoplasmatota</taxon>
        <taxon>Mollicutes</taxon>
        <taxon>Acholeplasmatales</taxon>
        <taxon>Acholeplasmataceae</taxon>
        <taxon>Mariniplasma</taxon>
    </lineage>
</organism>
<evidence type="ECO:0000256" key="1">
    <source>
        <dbReference type="ARBA" id="ARBA00004141"/>
    </source>
</evidence>
<accession>A0A7U9TGW5</accession>
<dbReference type="KEGG" id="manr:MPAN_012580"/>
<comment type="subcellular location">
    <subcellularLocation>
        <location evidence="1">Membrane</location>
        <topology evidence="1">Multi-pass membrane protein</topology>
    </subcellularLocation>
</comment>
<dbReference type="RefSeq" id="WP_176238821.1">
    <property type="nucleotide sequence ID" value="NZ_AP024412.1"/>
</dbReference>
<evidence type="ECO:0000256" key="3">
    <source>
        <dbReference type="ARBA" id="ARBA00022989"/>
    </source>
</evidence>
<dbReference type="InterPro" id="IPR038770">
    <property type="entry name" value="Na+/solute_symporter_sf"/>
</dbReference>
<protein>
    <submittedName>
        <fullName evidence="6">Potassium transporter</fullName>
    </submittedName>
</protein>
<dbReference type="Pfam" id="PF00999">
    <property type="entry name" value="Na_H_Exchanger"/>
    <property type="match status" value="1"/>
</dbReference>
<keyword evidence="3" id="KW-1133">Transmembrane helix</keyword>
<evidence type="ECO:0000256" key="4">
    <source>
        <dbReference type="ARBA" id="ARBA00023136"/>
    </source>
</evidence>
<dbReference type="GO" id="GO:0015297">
    <property type="term" value="F:antiporter activity"/>
    <property type="evidence" value="ECO:0007669"/>
    <property type="project" value="InterPro"/>
</dbReference>
<reference evidence="6" key="1">
    <citation type="submission" date="2021-01" db="EMBL/GenBank/DDBJ databases">
        <title>Draft genome sequence of Acholeplasmataceae bacterium strain Mahy22.</title>
        <authorList>
            <person name="Watanabe M."/>
            <person name="Kojima H."/>
            <person name="Fukui M."/>
        </authorList>
    </citation>
    <scope>NUCLEOTIDE SEQUENCE</scope>
    <source>
        <strain evidence="6">Mahy22</strain>
    </source>
</reference>
<dbReference type="PANTHER" id="PTHR43021">
    <property type="entry name" value="NA(+)/H(+) ANTIPORTER-RELATED"/>
    <property type="match status" value="1"/>
</dbReference>
<proteinExistence type="predicted"/>
<dbReference type="Proteomes" id="UP000620133">
    <property type="component" value="Chromosome"/>
</dbReference>
<dbReference type="GO" id="GO:1902600">
    <property type="term" value="P:proton transmembrane transport"/>
    <property type="evidence" value="ECO:0007669"/>
    <property type="project" value="InterPro"/>
</dbReference>
<keyword evidence="7" id="KW-1185">Reference proteome</keyword>
<dbReference type="InterPro" id="IPR006153">
    <property type="entry name" value="Cation/H_exchanger_TM"/>
</dbReference>
<dbReference type="GO" id="GO:0016020">
    <property type="term" value="C:membrane"/>
    <property type="evidence" value="ECO:0007669"/>
    <property type="project" value="UniProtKB-SubCell"/>
</dbReference>
<feature type="domain" description="Cation/H+ exchanger transmembrane" evidence="5">
    <location>
        <begin position="14"/>
        <end position="379"/>
    </location>
</feature>
<dbReference type="PANTHER" id="PTHR43021:SF2">
    <property type="entry name" value="CATION_H+ EXCHANGER DOMAIN-CONTAINING PROTEIN"/>
    <property type="match status" value="1"/>
</dbReference>
<name>A0A7U9TGW5_9MOLU</name>
<evidence type="ECO:0000313" key="6">
    <source>
        <dbReference type="EMBL" id="BCR36365.1"/>
    </source>
</evidence>
<dbReference type="Gene3D" id="1.20.1530.20">
    <property type="match status" value="1"/>
</dbReference>
<dbReference type="AlphaFoldDB" id="A0A7U9TGW5"/>
<evidence type="ECO:0000313" key="7">
    <source>
        <dbReference type="Proteomes" id="UP000620133"/>
    </source>
</evidence>
<keyword evidence="4" id="KW-0472">Membrane</keyword>
<dbReference type="EMBL" id="AP024412">
    <property type="protein sequence ID" value="BCR36365.1"/>
    <property type="molecule type" value="Genomic_DNA"/>
</dbReference>
<sequence>MVDIYIFLFYLAITLLAGFVFGKLAELIKIPEITGYIIAGVLLGPSVFNIVGVEAVNSFDIITNFVLGIIAYQIGTELWIPKVKKSGKSILTITSVQALATALIVFLFIYLIDGRLWLALTLSAIATATAPAPIMVIVKKLRAKGPVTDTVIPVVGIDDMFGVIIFGLFTSIAVATIGNGNLSLENALIEPLIEVFLSIAVGSVFGLVLGAISKFFVYKLPKRDKYIAYLVFSLSSVLIAVYIAHTYSLSMILTPMMIGMVFTNFIKKEPFEIQGAALSNFSGPLIIVFFTLAGAQLSLSVLKSAGLVAVLYIVFRSIGKIGGAYLGAVMAKSPKVVKNNTGFCLLSQGGVEIGMLVAVSSIFPAEQAIFIKTVVLAGILFFEIVGPIVFKYTIEKIGESNEPKEVVITDVSQLEGSK</sequence>
<evidence type="ECO:0000256" key="2">
    <source>
        <dbReference type="ARBA" id="ARBA00022692"/>
    </source>
</evidence>
<evidence type="ECO:0000259" key="5">
    <source>
        <dbReference type="Pfam" id="PF00999"/>
    </source>
</evidence>
<keyword evidence="2" id="KW-0812">Transmembrane</keyword>
<gene>
    <name evidence="6" type="ORF">MPAN_012580</name>
</gene>